<feature type="region of interest" description="Disordered" evidence="1">
    <location>
        <begin position="1"/>
        <end position="40"/>
    </location>
</feature>
<gene>
    <name evidence="2" type="ORF">COCNU_13G004040</name>
</gene>
<comment type="caution">
    <text evidence="2">The sequence shown here is derived from an EMBL/GenBank/DDBJ whole genome shotgun (WGS) entry which is preliminary data.</text>
</comment>
<sequence>MDSHKPQRGEREANQGSKEDGEALPPPLPPSSNSSPSHDFSFAISVLPSSISSPNPIKCNKTTAPSNAVDMAPADDIFFHGHLLPLHFVSYSSISSRPSDISIEDLSLPLEHLGSDGSLKYQNNYRHNNSETGETRERTKFKSLSSFFGLVKWRKASNTGEKEENKKKEKKGIDVMSRFLKKYVTMPELFFFFKGKREKRDLRRRPYSISGYSNPKERVGWRRRRGEFSAPASMRTSPTNSGLLSAYSDVSTMEELQSAIQAAIAHCKNSTAPKGEK</sequence>
<reference evidence="2" key="2">
    <citation type="submission" date="2019-07" db="EMBL/GenBank/DDBJ databases">
        <authorList>
            <person name="Yang Y."/>
            <person name="Bocs S."/>
            <person name="Baudouin L."/>
        </authorList>
    </citation>
    <scope>NUCLEOTIDE SEQUENCE</scope>
    <source>
        <tissue evidence="2">Spear leaf of Hainan Tall coconut</tissue>
    </source>
</reference>
<evidence type="ECO:0000313" key="2">
    <source>
        <dbReference type="EMBL" id="KAG1366614.1"/>
    </source>
</evidence>
<reference evidence="2" key="1">
    <citation type="journal article" date="2017" name="Gigascience">
        <title>The genome draft of coconut (Cocos nucifera).</title>
        <authorList>
            <person name="Xiao Y."/>
            <person name="Xu P."/>
            <person name="Fan H."/>
            <person name="Baudouin L."/>
            <person name="Xia W."/>
            <person name="Bocs S."/>
            <person name="Xu J."/>
            <person name="Li Q."/>
            <person name="Guo A."/>
            <person name="Zhou L."/>
            <person name="Li J."/>
            <person name="Wu Y."/>
            <person name="Ma Z."/>
            <person name="Armero A."/>
            <person name="Issali A.E."/>
            <person name="Liu N."/>
            <person name="Peng M."/>
            <person name="Yang Y."/>
        </authorList>
    </citation>
    <scope>NUCLEOTIDE SEQUENCE</scope>
    <source>
        <tissue evidence="2">Spear leaf of Hainan Tall coconut</tissue>
    </source>
</reference>
<dbReference type="PANTHER" id="PTHR33312:SF19">
    <property type="entry name" value="BRI1 KINASE INHIBITOR 1"/>
    <property type="match status" value="1"/>
</dbReference>
<organism evidence="2 3">
    <name type="scientific">Cocos nucifera</name>
    <name type="common">Coconut palm</name>
    <dbReference type="NCBI Taxonomy" id="13894"/>
    <lineage>
        <taxon>Eukaryota</taxon>
        <taxon>Viridiplantae</taxon>
        <taxon>Streptophyta</taxon>
        <taxon>Embryophyta</taxon>
        <taxon>Tracheophyta</taxon>
        <taxon>Spermatophyta</taxon>
        <taxon>Magnoliopsida</taxon>
        <taxon>Liliopsida</taxon>
        <taxon>Arecaceae</taxon>
        <taxon>Arecoideae</taxon>
        <taxon>Cocoseae</taxon>
        <taxon>Attaleinae</taxon>
        <taxon>Cocos</taxon>
    </lineage>
</organism>
<protein>
    <submittedName>
        <fullName evidence="2">BRI1 kinase inhibitor 1</fullName>
    </submittedName>
</protein>
<dbReference type="PANTHER" id="PTHR33312">
    <property type="entry name" value="MEMBRANE-ASSOCIATED KINASE REGULATOR 4-RELATED"/>
    <property type="match status" value="1"/>
</dbReference>
<feature type="compositionally biased region" description="Basic and acidic residues" evidence="1">
    <location>
        <begin position="1"/>
        <end position="21"/>
    </location>
</feature>
<dbReference type="GO" id="GO:0005886">
    <property type="term" value="C:plasma membrane"/>
    <property type="evidence" value="ECO:0007669"/>
    <property type="project" value="InterPro"/>
</dbReference>
<dbReference type="GO" id="GO:0019210">
    <property type="term" value="F:kinase inhibitor activity"/>
    <property type="evidence" value="ECO:0007669"/>
    <property type="project" value="InterPro"/>
</dbReference>
<evidence type="ECO:0000313" key="3">
    <source>
        <dbReference type="Proteomes" id="UP000797356"/>
    </source>
</evidence>
<name>A0A8K0NB60_COCNU</name>
<keyword evidence="3" id="KW-1185">Reference proteome</keyword>
<dbReference type="InterPro" id="IPR039620">
    <property type="entry name" value="BKI1/MAKR1/3/4"/>
</dbReference>
<proteinExistence type="predicted"/>
<dbReference type="AlphaFoldDB" id="A0A8K0NB60"/>
<dbReference type="EMBL" id="CM017884">
    <property type="protein sequence ID" value="KAG1366614.1"/>
    <property type="molecule type" value="Genomic_DNA"/>
</dbReference>
<dbReference type="Proteomes" id="UP000797356">
    <property type="component" value="Chromosome 13"/>
</dbReference>
<dbReference type="OrthoDB" id="1709800at2759"/>
<accession>A0A8K0NB60</accession>
<evidence type="ECO:0000256" key="1">
    <source>
        <dbReference type="SAM" id="MobiDB-lite"/>
    </source>
</evidence>